<evidence type="ECO:0000313" key="3">
    <source>
        <dbReference type="Proteomes" id="UP000575083"/>
    </source>
</evidence>
<evidence type="ECO:0000256" key="1">
    <source>
        <dbReference type="SAM" id="Phobius"/>
    </source>
</evidence>
<comment type="caution">
    <text evidence="2">The sequence shown here is derived from an EMBL/GenBank/DDBJ whole genome shotgun (WGS) entry which is preliminary data.</text>
</comment>
<reference evidence="2 3" key="1">
    <citation type="submission" date="2020-08" db="EMBL/GenBank/DDBJ databases">
        <title>Functional genomics of gut bacteria from endangered species of beetles.</title>
        <authorList>
            <person name="Carlos-Shanley C."/>
        </authorList>
    </citation>
    <scope>NUCLEOTIDE SEQUENCE [LARGE SCALE GENOMIC DNA]</scope>
    <source>
        <strain evidence="2 3">S00198</strain>
    </source>
</reference>
<gene>
    <name evidence="2" type="ORF">HNP48_006075</name>
</gene>
<dbReference type="Pfam" id="PF05545">
    <property type="entry name" value="FixQ"/>
    <property type="match status" value="1"/>
</dbReference>
<keyword evidence="3" id="KW-1185">Reference proteome</keyword>
<dbReference type="EMBL" id="JACHLK010000018">
    <property type="protein sequence ID" value="MBB6563355.1"/>
    <property type="molecule type" value="Genomic_DNA"/>
</dbReference>
<keyword evidence="1" id="KW-0812">Transmembrane</keyword>
<keyword evidence="1" id="KW-1133">Transmembrane helix</keyword>
<keyword evidence="1" id="KW-0472">Membrane</keyword>
<proteinExistence type="predicted"/>
<organism evidence="2 3">
    <name type="scientific">Acidovorax soli</name>
    <dbReference type="NCBI Taxonomy" id="592050"/>
    <lineage>
        <taxon>Bacteria</taxon>
        <taxon>Pseudomonadati</taxon>
        <taxon>Pseudomonadota</taxon>
        <taxon>Betaproteobacteria</taxon>
        <taxon>Burkholderiales</taxon>
        <taxon>Comamonadaceae</taxon>
        <taxon>Acidovorax</taxon>
    </lineage>
</organism>
<dbReference type="RefSeq" id="WP_184864295.1">
    <property type="nucleotide sequence ID" value="NZ_JACHLK010000018.1"/>
</dbReference>
<accession>A0A7X0UD78</accession>
<protein>
    <submittedName>
        <fullName evidence="2">Cytochrome c oxidase cbb3-type subunit 4</fullName>
    </submittedName>
</protein>
<dbReference type="InterPro" id="IPR008621">
    <property type="entry name" value="Cbb3-typ_cyt_oxidase_comp"/>
</dbReference>
<evidence type="ECO:0000313" key="2">
    <source>
        <dbReference type="EMBL" id="MBB6563355.1"/>
    </source>
</evidence>
<sequence length="45" mass="5160">MDITTMRIVATLASLVCFIGIWVWAYLGSNKDRFDEAGRVPFEHE</sequence>
<dbReference type="AlphaFoldDB" id="A0A7X0UD78"/>
<name>A0A7X0UD78_9BURK</name>
<feature type="transmembrane region" description="Helical" evidence="1">
    <location>
        <begin position="6"/>
        <end position="27"/>
    </location>
</feature>
<dbReference type="Proteomes" id="UP000575083">
    <property type="component" value="Unassembled WGS sequence"/>
</dbReference>